<dbReference type="Gene3D" id="3.50.50.60">
    <property type="entry name" value="FAD/NAD(P)-binding domain"/>
    <property type="match status" value="1"/>
</dbReference>
<keyword evidence="9 11" id="KW-0560">Oxidoreductase</keyword>
<comment type="subcellular location">
    <subcellularLocation>
        <location evidence="11">Cytoplasm</location>
    </subcellularLocation>
</comment>
<comment type="function">
    <text evidence="11">Involved in coproporphyrin-dependent heme b biosynthesis. Catalyzes the oxidation of coproporphyrinogen III to coproporphyrin III.</text>
</comment>
<evidence type="ECO:0000256" key="5">
    <source>
        <dbReference type="ARBA" id="ARBA00012402"/>
    </source>
</evidence>
<comment type="cofactor">
    <cofactor evidence="2 11">
        <name>FAD</name>
        <dbReference type="ChEBI" id="CHEBI:57692"/>
    </cofactor>
</comment>
<dbReference type="Gene3D" id="3.90.660.20">
    <property type="entry name" value="Protoporphyrinogen oxidase, mitochondrial, domain 2"/>
    <property type="match status" value="1"/>
</dbReference>
<evidence type="ECO:0000256" key="3">
    <source>
        <dbReference type="ARBA" id="ARBA00004744"/>
    </source>
</evidence>
<dbReference type="EMBL" id="JAGIKZ010000007">
    <property type="protein sequence ID" value="MBP2241091.1"/>
    <property type="molecule type" value="Genomic_DNA"/>
</dbReference>
<reference evidence="13 14" key="1">
    <citation type="submission" date="2021-03" db="EMBL/GenBank/DDBJ databases">
        <title>Genomic Encyclopedia of Type Strains, Phase IV (KMG-IV): sequencing the most valuable type-strain genomes for metagenomic binning, comparative biology and taxonomic classification.</title>
        <authorList>
            <person name="Goeker M."/>
        </authorList>
    </citation>
    <scope>NUCLEOTIDE SEQUENCE [LARGE SCALE GENOMIC DNA]</scope>
    <source>
        <strain evidence="13 14">DSM 26675</strain>
    </source>
</reference>
<dbReference type="SUPFAM" id="SSF54373">
    <property type="entry name" value="FAD-linked reductases, C-terminal domain"/>
    <property type="match status" value="1"/>
</dbReference>
<dbReference type="PANTHER" id="PTHR42923">
    <property type="entry name" value="PROTOPORPHYRINOGEN OXIDASE"/>
    <property type="match status" value="1"/>
</dbReference>
<dbReference type="Gene3D" id="1.10.3110.10">
    <property type="entry name" value="protoporphyrinogen ix oxidase, domain 3"/>
    <property type="match status" value="1"/>
</dbReference>
<feature type="domain" description="Amine oxidase" evidence="12">
    <location>
        <begin position="15"/>
        <end position="465"/>
    </location>
</feature>
<comment type="catalytic activity">
    <reaction evidence="1">
        <text>coproporphyrinogen III + 3 O2 = coproporphyrin III + 3 H2O2</text>
        <dbReference type="Rhea" id="RHEA:43436"/>
        <dbReference type="ChEBI" id="CHEBI:15379"/>
        <dbReference type="ChEBI" id="CHEBI:16240"/>
        <dbReference type="ChEBI" id="CHEBI:57309"/>
        <dbReference type="ChEBI" id="CHEBI:131725"/>
        <dbReference type="EC" id="1.3.3.15"/>
    </reaction>
    <physiologicalReaction direction="left-to-right" evidence="1">
        <dbReference type="Rhea" id="RHEA:43437"/>
    </physiologicalReaction>
</comment>
<evidence type="ECO:0000256" key="11">
    <source>
        <dbReference type="RuleBase" id="RU364052"/>
    </source>
</evidence>
<sequence>MSEEKQKVIIIGGGIAGLTAAYYLQKEARENHLPLEVKLIEASHRLGGKMQTVIRDGFVIERGPDSFLARKMSASRLAKEVGMEDSLISNTAGKSFIVARERLHSMPGGSIMGIPTEVGPFITTGLFSLPGKMRAATDFILPRSKPNEDQSLGAFFRRRLGNEVVENLIEPLLSGIYAGDIDRLSLLSTFPQFYQVEQKHRSLILGMKKSAPPKEKKVEKKETGGFLTFTKGLQSFIDAIESKLEKDSVLKGVQVRHVQKKDRNYEVIMSDGKSLQADSIIMAVPHHVTQSIFSDYRFFDPFKASTMPSTTVATVALAFPAEAIKKDIDGIGFVVSRNCDYTITACTWTHKKWPHTAPEGKVLLRCYVGRPGDEAVVDVSDDEMIKIVLDDLNKTMNITMDPDFAVISRWRDSMPQYTVGHKERMANAAIHLEKELPGIYLAGSSYDGLGIPDCIDQGEKAVQQVVSFLSTQKAVHL</sequence>
<evidence type="ECO:0000259" key="12">
    <source>
        <dbReference type="Pfam" id="PF01593"/>
    </source>
</evidence>
<accession>A0ABS4RFC6</accession>
<evidence type="ECO:0000256" key="7">
    <source>
        <dbReference type="ARBA" id="ARBA00022630"/>
    </source>
</evidence>
<evidence type="ECO:0000256" key="2">
    <source>
        <dbReference type="ARBA" id="ARBA00001974"/>
    </source>
</evidence>
<keyword evidence="14" id="KW-1185">Reference proteome</keyword>
<gene>
    <name evidence="13" type="ORF">J2Z40_001653</name>
</gene>
<dbReference type="SUPFAM" id="SSF51905">
    <property type="entry name" value="FAD/NAD(P)-binding domain"/>
    <property type="match status" value="1"/>
</dbReference>
<evidence type="ECO:0000256" key="1">
    <source>
        <dbReference type="ARBA" id="ARBA00001755"/>
    </source>
</evidence>
<evidence type="ECO:0000256" key="10">
    <source>
        <dbReference type="ARBA" id="ARBA00023133"/>
    </source>
</evidence>
<dbReference type="EC" id="1.3.3.15" evidence="5 11"/>
<dbReference type="RefSeq" id="WP_066392632.1">
    <property type="nucleotide sequence ID" value="NZ_JAGIKZ010000007.1"/>
</dbReference>
<dbReference type="NCBIfam" id="TIGR00562">
    <property type="entry name" value="proto_IX_ox"/>
    <property type="match status" value="1"/>
</dbReference>
<keyword evidence="8 11" id="KW-0274">FAD</keyword>
<dbReference type="InterPro" id="IPR004572">
    <property type="entry name" value="Protoporphyrinogen_oxidase"/>
</dbReference>
<dbReference type="NCBIfam" id="NF008845">
    <property type="entry name" value="PRK11883.1-5"/>
    <property type="match status" value="1"/>
</dbReference>
<dbReference type="InterPro" id="IPR002937">
    <property type="entry name" value="Amino_oxidase"/>
</dbReference>
<dbReference type="PANTHER" id="PTHR42923:SF3">
    <property type="entry name" value="PROTOPORPHYRINOGEN OXIDASE"/>
    <property type="match status" value="1"/>
</dbReference>
<evidence type="ECO:0000256" key="9">
    <source>
        <dbReference type="ARBA" id="ARBA00023002"/>
    </source>
</evidence>
<evidence type="ECO:0000256" key="4">
    <source>
        <dbReference type="ARBA" id="ARBA00008310"/>
    </source>
</evidence>
<keyword evidence="7 11" id="KW-0285">Flavoprotein</keyword>
<protein>
    <recommendedName>
        <fullName evidence="6 11">Coproporphyrinogen III oxidase</fullName>
        <ecNumber evidence="5 11">1.3.3.15</ecNumber>
    </recommendedName>
</protein>
<comment type="similarity">
    <text evidence="4 11">Belongs to the protoporphyrinogen/coproporphyrinogen oxidase family. Coproporphyrinogen III oxidase subfamily.</text>
</comment>
<comment type="caution">
    <text evidence="13">The sequence shown here is derived from an EMBL/GenBank/DDBJ whole genome shotgun (WGS) entry which is preliminary data.</text>
</comment>
<comment type="pathway">
    <text evidence="3 11">Porphyrin-containing compound metabolism; protoheme biosynthesis.</text>
</comment>
<name>A0ABS4RFC6_9BACI</name>
<keyword evidence="10 11" id="KW-0350">Heme biosynthesis</keyword>
<organism evidence="13 14">
    <name type="scientific">Cytobacillus eiseniae</name>
    <dbReference type="NCBI Taxonomy" id="762947"/>
    <lineage>
        <taxon>Bacteria</taxon>
        <taxon>Bacillati</taxon>
        <taxon>Bacillota</taxon>
        <taxon>Bacilli</taxon>
        <taxon>Bacillales</taxon>
        <taxon>Bacillaceae</taxon>
        <taxon>Cytobacillus</taxon>
    </lineage>
</organism>
<dbReference type="InterPro" id="IPR050464">
    <property type="entry name" value="Zeta_carotene_desat/Oxidored"/>
</dbReference>
<dbReference type="Pfam" id="PF01593">
    <property type="entry name" value="Amino_oxidase"/>
    <property type="match status" value="1"/>
</dbReference>
<evidence type="ECO:0000313" key="14">
    <source>
        <dbReference type="Proteomes" id="UP001519293"/>
    </source>
</evidence>
<dbReference type="Proteomes" id="UP001519293">
    <property type="component" value="Unassembled WGS sequence"/>
</dbReference>
<evidence type="ECO:0000256" key="8">
    <source>
        <dbReference type="ARBA" id="ARBA00022827"/>
    </source>
</evidence>
<dbReference type="GO" id="GO:0004729">
    <property type="term" value="F:oxygen-dependent protoporphyrinogen oxidase activity"/>
    <property type="evidence" value="ECO:0007669"/>
    <property type="project" value="UniProtKB-EC"/>
</dbReference>
<dbReference type="InterPro" id="IPR036188">
    <property type="entry name" value="FAD/NAD-bd_sf"/>
</dbReference>
<evidence type="ECO:0000256" key="6">
    <source>
        <dbReference type="ARBA" id="ARBA00019046"/>
    </source>
</evidence>
<keyword evidence="11" id="KW-0963">Cytoplasm</keyword>
<evidence type="ECO:0000313" key="13">
    <source>
        <dbReference type="EMBL" id="MBP2241091.1"/>
    </source>
</evidence>
<proteinExistence type="inferred from homology"/>